<evidence type="ECO:0000256" key="1">
    <source>
        <dbReference type="SAM" id="Coils"/>
    </source>
</evidence>
<keyword evidence="1" id="KW-0175">Coiled coil</keyword>
<proteinExistence type="predicted"/>
<gene>
    <name evidence="2" type="ORF">OSB04_010237</name>
</gene>
<evidence type="ECO:0000313" key="2">
    <source>
        <dbReference type="EMBL" id="KAJ9555623.1"/>
    </source>
</evidence>
<feature type="coiled-coil region" evidence="1">
    <location>
        <begin position="64"/>
        <end position="111"/>
    </location>
</feature>
<name>A0AA38TRZ5_9ASTR</name>
<sequence>MGGSQTKSRHHATNGCELRILREKTKLLQEKLDEMMYLRETESQVYEQELMVHALKESKWKQDRKWLQREVKKLKKALEERSSRDEVGKQIDFAFEQMREERAQRDEAVEKWKRLYLAIKIELDNLINNTHQAGETTASWREEEEYLAYELRRELKAKEETIELLQAHIASIEQEESRRGRELDILRQSLRIMSHKKKPKHISKGFSRNLQH</sequence>
<reference evidence="2" key="1">
    <citation type="submission" date="2023-03" db="EMBL/GenBank/DDBJ databases">
        <title>Chromosome-scale reference genome and RAD-based genetic map of yellow starthistle (Centaurea solstitialis) reveal putative structural variation and QTLs associated with invader traits.</title>
        <authorList>
            <person name="Reatini B."/>
            <person name="Cang F.A."/>
            <person name="Jiang Q."/>
            <person name="Mckibben M.T.W."/>
            <person name="Barker M.S."/>
            <person name="Rieseberg L.H."/>
            <person name="Dlugosch K.M."/>
        </authorList>
    </citation>
    <scope>NUCLEOTIDE SEQUENCE</scope>
    <source>
        <strain evidence="2">CAN-66</strain>
        <tissue evidence="2">Leaf</tissue>
    </source>
</reference>
<organism evidence="2 3">
    <name type="scientific">Centaurea solstitialis</name>
    <name type="common">yellow star-thistle</name>
    <dbReference type="NCBI Taxonomy" id="347529"/>
    <lineage>
        <taxon>Eukaryota</taxon>
        <taxon>Viridiplantae</taxon>
        <taxon>Streptophyta</taxon>
        <taxon>Embryophyta</taxon>
        <taxon>Tracheophyta</taxon>
        <taxon>Spermatophyta</taxon>
        <taxon>Magnoliopsida</taxon>
        <taxon>eudicotyledons</taxon>
        <taxon>Gunneridae</taxon>
        <taxon>Pentapetalae</taxon>
        <taxon>asterids</taxon>
        <taxon>campanulids</taxon>
        <taxon>Asterales</taxon>
        <taxon>Asteraceae</taxon>
        <taxon>Carduoideae</taxon>
        <taxon>Cardueae</taxon>
        <taxon>Centaureinae</taxon>
        <taxon>Centaurea</taxon>
    </lineage>
</organism>
<dbReference type="PANTHER" id="PTHR37226">
    <property type="entry name" value="GOLGIN FAMILY A PROTEIN"/>
    <property type="match status" value="1"/>
</dbReference>
<accession>A0AA38TRZ5</accession>
<feature type="coiled-coil region" evidence="1">
    <location>
        <begin position="148"/>
        <end position="175"/>
    </location>
</feature>
<keyword evidence="3" id="KW-1185">Reference proteome</keyword>
<comment type="caution">
    <text evidence="2">The sequence shown here is derived from an EMBL/GenBank/DDBJ whole genome shotgun (WGS) entry which is preliminary data.</text>
</comment>
<dbReference type="EMBL" id="JARYMX010000003">
    <property type="protein sequence ID" value="KAJ9555623.1"/>
    <property type="molecule type" value="Genomic_DNA"/>
</dbReference>
<evidence type="ECO:0000313" key="3">
    <source>
        <dbReference type="Proteomes" id="UP001172457"/>
    </source>
</evidence>
<dbReference type="AlphaFoldDB" id="A0AA38TRZ5"/>
<protein>
    <submittedName>
        <fullName evidence="2">Uncharacterized protein</fullName>
    </submittedName>
</protein>
<dbReference type="Proteomes" id="UP001172457">
    <property type="component" value="Chromosome 3"/>
</dbReference>
<dbReference type="PANTHER" id="PTHR37226:SF4">
    <property type="entry name" value="GOLGIN FAMILY A PROTEIN"/>
    <property type="match status" value="1"/>
</dbReference>